<keyword evidence="9 11" id="KW-0012">Acyltransferase</keyword>
<dbReference type="FunFam" id="3.40.630.30:FF:000056">
    <property type="entry name" value="Glycylpeptide N-tetradecanoyltransferase"/>
    <property type="match status" value="1"/>
</dbReference>
<evidence type="ECO:0000256" key="11">
    <source>
        <dbReference type="RuleBase" id="RU000586"/>
    </source>
</evidence>
<dbReference type="EMBL" id="QGMH01000038">
    <property type="protein sequence ID" value="TVY28012.1"/>
    <property type="molecule type" value="Genomic_DNA"/>
</dbReference>
<evidence type="ECO:0000256" key="1">
    <source>
        <dbReference type="ARBA" id="ARBA00003900"/>
    </source>
</evidence>
<feature type="domain" description="AB hydrolase-1" evidence="16">
    <location>
        <begin position="130"/>
        <end position="284"/>
    </location>
</feature>
<feature type="compositionally biased region" description="Basic residues" evidence="13">
    <location>
        <begin position="476"/>
        <end position="487"/>
    </location>
</feature>
<reference evidence="17 18" key="1">
    <citation type="submission" date="2018-05" db="EMBL/GenBank/DDBJ databases">
        <title>Genome sequencing and assembly of the regulated plant pathogen Lachnellula willkommii and related sister species for the development of diagnostic species identification markers.</title>
        <authorList>
            <person name="Giroux E."/>
            <person name="Bilodeau G."/>
        </authorList>
    </citation>
    <scope>NUCLEOTIDE SEQUENCE [LARGE SCALE GENOMIC DNA]</scope>
    <source>
        <strain evidence="17 18">CBS 185.66</strain>
    </source>
</reference>
<dbReference type="RefSeq" id="XP_031006800.1">
    <property type="nucleotide sequence ID" value="XM_031150125.1"/>
</dbReference>
<dbReference type="InterPro" id="IPR029058">
    <property type="entry name" value="AB_hydrolase_fold"/>
</dbReference>
<dbReference type="PANTHER" id="PTHR11377">
    <property type="entry name" value="N-MYRISTOYL TRANSFERASE"/>
    <property type="match status" value="1"/>
</dbReference>
<comment type="caution">
    <text evidence="17">The sequence shown here is derived from an EMBL/GenBank/DDBJ whole genome shotgun (WGS) entry which is preliminary data.</text>
</comment>
<dbReference type="PANTHER" id="PTHR11377:SF5">
    <property type="entry name" value="GLYCYLPEPTIDE N-TETRADECANOYLTRANSFERASE"/>
    <property type="match status" value="1"/>
</dbReference>
<evidence type="ECO:0000259" key="16">
    <source>
        <dbReference type="Pfam" id="PF12697"/>
    </source>
</evidence>
<evidence type="ECO:0000256" key="6">
    <source>
        <dbReference type="ARBA" id="ARBA00022240"/>
    </source>
</evidence>
<evidence type="ECO:0000256" key="4">
    <source>
        <dbReference type="ARBA" id="ARBA00011245"/>
    </source>
</evidence>
<dbReference type="AlphaFoldDB" id="A0A8H8U1J6"/>
<dbReference type="Gene3D" id="3.40.630.30">
    <property type="match status" value="2"/>
</dbReference>
<name>A0A8H8U1J6_9HELO</name>
<dbReference type="InterPro" id="IPR000073">
    <property type="entry name" value="AB_hydrolase_1"/>
</dbReference>
<dbReference type="EC" id="2.3.1.97" evidence="5 11"/>
<evidence type="ECO:0000313" key="18">
    <source>
        <dbReference type="Proteomes" id="UP000431533"/>
    </source>
</evidence>
<dbReference type="FunFam" id="3.40.630.30:FF:000042">
    <property type="entry name" value="Glycylpeptide N-tetradecanoyltransferase"/>
    <property type="match status" value="1"/>
</dbReference>
<dbReference type="GO" id="GO:0005737">
    <property type="term" value="C:cytoplasm"/>
    <property type="evidence" value="ECO:0007669"/>
    <property type="project" value="UniProtKB-SubCell"/>
</dbReference>
<evidence type="ECO:0000259" key="14">
    <source>
        <dbReference type="Pfam" id="PF01233"/>
    </source>
</evidence>
<feature type="compositionally biased region" description="Low complexity" evidence="13">
    <location>
        <begin position="497"/>
        <end position="508"/>
    </location>
</feature>
<keyword evidence="8 11" id="KW-0808">Transferase</keyword>
<dbReference type="Gene3D" id="3.40.50.1820">
    <property type="entry name" value="alpha/beta hydrolase"/>
    <property type="match status" value="1"/>
</dbReference>
<evidence type="ECO:0000256" key="7">
    <source>
        <dbReference type="ARBA" id="ARBA00022490"/>
    </source>
</evidence>
<feature type="domain" description="Glycylpeptide N-tetradecanoyltransferase C-terminal" evidence="15">
    <location>
        <begin position="765"/>
        <end position="980"/>
    </location>
</feature>
<dbReference type="SUPFAM" id="SSF53474">
    <property type="entry name" value="alpha/beta-Hydrolases"/>
    <property type="match status" value="1"/>
</dbReference>
<evidence type="ECO:0000256" key="9">
    <source>
        <dbReference type="ARBA" id="ARBA00023315"/>
    </source>
</evidence>
<evidence type="ECO:0000259" key="15">
    <source>
        <dbReference type="Pfam" id="PF02799"/>
    </source>
</evidence>
<keyword evidence="18" id="KW-1185">Reference proteome</keyword>
<dbReference type="PROSITE" id="PS00976">
    <property type="entry name" value="NMT_2"/>
    <property type="match status" value="1"/>
</dbReference>
<dbReference type="OrthoDB" id="60315at2759"/>
<dbReference type="InterPro" id="IPR000903">
    <property type="entry name" value="NMT"/>
</dbReference>
<feature type="domain" description="Glycylpeptide N-tetradecanoyltransferase N-terminal" evidence="14">
    <location>
        <begin position="596"/>
        <end position="751"/>
    </location>
</feature>
<dbReference type="Pfam" id="PF02799">
    <property type="entry name" value="NMT_C"/>
    <property type="match status" value="1"/>
</dbReference>
<accession>A0A8H8U1J6</accession>
<dbReference type="SUPFAM" id="SSF55729">
    <property type="entry name" value="Acyl-CoA N-acyltransferases (Nat)"/>
    <property type="match status" value="2"/>
</dbReference>
<dbReference type="Pfam" id="PF12697">
    <property type="entry name" value="Abhydrolase_6"/>
    <property type="match status" value="1"/>
</dbReference>
<comment type="catalytic activity">
    <reaction evidence="10 11">
        <text>N-terminal glycyl-[protein] + tetradecanoyl-CoA = N-tetradecanoylglycyl-[protein] + CoA + H(+)</text>
        <dbReference type="Rhea" id="RHEA:15521"/>
        <dbReference type="Rhea" id="RHEA-COMP:12666"/>
        <dbReference type="Rhea" id="RHEA-COMP:12667"/>
        <dbReference type="ChEBI" id="CHEBI:15378"/>
        <dbReference type="ChEBI" id="CHEBI:57287"/>
        <dbReference type="ChEBI" id="CHEBI:57385"/>
        <dbReference type="ChEBI" id="CHEBI:64723"/>
        <dbReference type="ChEBI" id="CHEBI:133050"/>
        <dbReference type="EC" id="2.3.1.97"/>
    </reaction>
</comment>
<feature type="compositionally biased region" description="Polar residues" evidence="13">
    <location>
        <begin position="446"/>
        <end position="455"/>
    </location>
</feature>
<comment type="function">
    <text evidence="1 11">Adds a myristoyl group to the N-terminal glycine residue of certain cellular proteins.</text>
</comment>
<gene>
    <name evidence="17" type="primary">NMT1</name>
    <name evidence="17" type="ORF">LHYA1_G005175</name>
</gene>
<sequence>SNSILCLLCVGMAALAPVFKKAYWAVILSVSFYIAALTALTNPWLQRHPEQFGFAKNQITPFNFTTPDHETIYAWHVMPLGLYAKHESEILQQPSGLADDITQTTAFRLLRDDPDSRLIINSDLPQNAGTVAQGWRTDSYRSLSDGSTSNIHILAIDYRGFGLSTGFPTEEGLITDGVAAVDWALQVAKVPSDRIVLLGQSLGTAVTSAVAEHYAMKGVNFAGVVLVAGFTSLAELLPGYSIAGYLPLLSPLKSTPAILELFSSKLVDKWPSATRIANFVRVSKRVRLFILHAKDDYEIPWTHSEGLFAAAANATTDEGMNLELLRKMKARTTVDTGDGTFISTWKSGENKIIRQEVVAYGHHSRVLTYATVSLAALKAFGLDDGGALPVSSLEFQANNPSISIPLRALKVSTKVPAKPTNYTMADESKLEDPATSQEAAKEVIEQSKTTTAQVESENEDEEDTVHPDAKDATPAGKKKKSKRKKIKAALGVGGSGSSEASSSAQDSSKLVGKLDNDQAEQLLRMNPGLAAQIGDGGAAGPIEALKKMNLQDIMTGLASSGKNVKDMGAYKFWSTQPVPRLDDKTKIEVEGPIKEVDPALVRKEAYPLSMDGFEWVTVDLTSDEELKEVYDLLYGHYVEDDEAMFRFNYSKSFLKWALTSPGWFPDWHRGIRATVSRKLVAFISAIPVTLRVRDKDLKASEVNFMVIHKKLRSRRLAPLLIKEITRLCHLKGVYQAIYTGGVVLPKPVSTCRYFHRSIDWKKLNEVGFSPLPKNSKPEYQVRKYALPDRTATKGLRPMETKDIDAVLDLLKRYLATFDMAPQFTREEVEHWLLPDPAYEQQVIWSYVVEDPTTKAVTDYFSFYCLESSVIANDKHSNIRAAYLYYYASEVALDPSASRSDLKTRLNALVNDALILAKKYRFDVFNALTLMDNSLFLEQQKFGAGDGQLHYYLFNYNANPIAGGVDQKNTIDEGGSGVGVVML</sequence>
<dbReference type="Pfam" id="PF01233">
    <property type="entry name" value="NMT"/>
    <property type="match status" value="1"/>
</dbReference>
<protein>
    <recommendedName>
        <fullName evidence="6 11">Glycylpeptide N-tetradecanoyltransferase</fullName>
        <ecNumber evidence="5 11">2.3.1.97</ecNumber>
    </recommendedName>
</protein>
<organism evidence="17 18">
    <name type="scientific">Lachnellula hyalina</name>
    <dbReference type="NCBI Taxonomy" id="1316788"/>
    <lineage>
        <taxon>Eukaryota</taxon>
        <taxon>Fungi</taxon>
        <taxon>Dikarya</taxon>
        <taxon>Ascomycota</taxon>
        <taxon>Pezizomycotina</taxon>
        <taxon>Leotiomycetes</taxon>
        <taxon>Helotiales</taxon>
        <taxon>Lachnaceae</taxon>
        <taxon>Lachnellula</taxon>
    </lineage>
</organism>
<evidence type="ECO:0000256" key="3">
    <source>
        <dbReference type="ARBA" id="ARBA00009469"/>
    </source>
</evidence>
<evidence type="ECO:0000256" key="13">
    <source>
        <dbReference type="SAM" id="MobiDB-lite"/>
    </source>
</evidence>
<evidence type="ECO:0000256" key="5">
    <source>
        <dbReference type="ARBA" id="ARBA00012923"/>
    </source>
</evidence>
<comment type="subunit">
    <text evidence="4">Monomer.</text>
</comment>
<evidence type="ECO:0000256" key="10">
    <source>
        <dbReference type="ARBA" id="ARBA00048276"/>
    </source>
</evidence>
<evidence type="ECO:0000313" key="17">
    <source>
        <dbReference type="EMBL" id="TVY28012.1"/>
    </source>
</evidence>
<dbReference type="InterPro" id="IPR022676">
    <property type="entry name" value="NMT_N"/>
</dbReference>
<comment type="similarity">
    <text evidence="3 12">Belongs to the NMT family.</text>
</comment>
<feature type="non-terminal residue" evidence="17">
    <location>
        <position position="1"/>
    </location>
</feature>
<feature type="region of interest" description="Disordered" evidence="13">
    <location>
        <begin position="420"/>
        <end position="511"/>
    </location>
</feature>
<dbReference type="InterPro" id="IPR022678">
    <property type="entry name" value="NMT_CS"/>
</dbReference>
<keyword evidence="7" id="KW-0963">Cytoplasm</keyword>
<evidence type="ECO:0000256" key="12">
    <source>
        <dbReference type="RuleBase" id="RU004178"/>
    </source>
</evidence>
<dbReference type="GO" id="GO:0004379">
    <property type="term" value="F:glycylpeptide N-tetradecanoyltransferase activity"/>
    <property type="evidence" value="ECO:0007669"/>
    <property type="project" value="UniProtKB-EC"/>
</dbReference>
<dbReference type="InterPro" id="IPR016181">
    <property type="entry name" value="Acyl_CoA_acyltransferase"/>
</dbReference>
<dbReference type="Proteomes" id="UP000431533">
    <property type="component" value="Unassembled WGS sequence"/>
</dbReference>
<dbReference type="InterPro" id="IPR022677">
    <property type="entry name" value="NMT_C"/>
</dbReference>
<evidence type="ECO:0000256" key="8">
    <source>
        <dbReference type="ARBA" id="ARBA00022679"/>
    </source>
</evidence>
<comment type="subcellular location">
    <subcellularLocation>
        <location evidence="2">Cytoplasm</location>
    </subcellularLocation>
</comment>
<evidence type="ECO:0000256" key="2">
    <source>
        <dbReference type="ARBA" id="ARBA00004496"/>
    </source>
</evidence>
<dbReference type="GeneID" id="41985373"/>
<proteinExistence type="inferred from homology"/>